<dbReference type="OrthoDB" id="1260293at2"/>
<accession>A0A0C1D7G4</accession>
<comment type="caution">
    <text evidence="1">The sequence shown here is derived from an EMBL/GenBank/DDBJ whole genome shotgun (WGS) entry which is preliminary data.</text>
</comment>
<dbReference type="STRING" id="266749.SAMN05421876_10337"/>
<dbReference type="EMBL" id="JSYL01000002">
    <property type="protein sequence ID" value="KIA89840.1"/>
    <property type="molecule type" value="Genomic_DNA"/>
</dbReference>
<dbReference type="AlphaFoldDB" id="A0A0C1D7G4"/>
<sequence>MKKILLLMIFSAVLSCKKDKESLVQNDADSTKSVLDSMQIPAFKNTEESVAFKIIPQNITSEKGRAIFKQNGNVLFYFDQNSNEGNIRIDGKDYPLNRFNFTENNYSISGSGVEIEATNGDFKDGKDDCIEGDFQEVKVSLNDKIVNLTNITAEDCPNY</sequence>
<keyword evidence="2" id="KW-1185">Reference proteome</keyword>
<evidence type="ECO:0000313" key="2">
    <source>
        <dbReference type="Proteomes" id="UP000031473"/>
    </source>
</evidence>
<dbReference type="PROSITE" id="PS51257">
    <property type="entry name" value="PROKAR_LIPOPROTEIN"/>
    <property type="match status" value="1"/>
</dbReference>
<organism evidence="1 2">
    <name type="scientific">Kaistella jeonii</name>
    <dbReference type="NCBI Taxonomy" id="266749"/>
    <lineage>
        <taxon>Bacteria</taxon>
        <taxon>Pseudomonadati</taxon>
        <taxon>Bacteroidota</taxon>
        <taxon>Flavobacteriia</taxon>
        <taxon>Flavobacteriales</taxon>
        <taxon>Weeksellaceae</taxon>
        <taxon>Chryseobacterium group</taxon>
        <taxon>Kaistella</taxon>
    </lineage>
</organism>
<gene>
    <name evidence="1" type="ORF">OA86_04245</name>
</gene>
<protein>
    <submittedName>
        <fullName evidence="1">Uncharacterized protein</fullName>
    </submittedName>
</protein>
<proteinExistence type="predicted"/>
<dbReference type="Proteomes" id="UP000031473">
    <property type="component" value="Unassembled WGS sequence"/>
</dbReference>
<evidence type="ECO:0000313" key="1">
    <source>
        <dbReference type="EMBL" id="KIA89840.1"/>
    </source>
</evidence>
<dbReference type="RefSeq" id="WP_039349356.1">
    <property type="nucleotide sequence ID" value="NZ_FOLA01000003.1"/>
</dbReference>
<name>A0A0C1D7G4_9FLAO</name>
<reference evidence="1 2" key="1">
    <citation type="submission" date="2014-10" db="EMBL/GenBank/DDBJ databases">
        <title>Kaistella jeonii genome.</title>
        <authorList>
            <person name="Clayton J.T."/>
            <person name="Newman J.D."/>
        </authorList>
    </citation>
    <scope>NUCLEOTIDE SEQUENCE [LARGE SCALE GENOMIC DNA]</scope>
    <source>
        <strain evidence="1 2">DSM 17048</strain>
    </source>
</reference>